<evidence type="ECO:0000256" key="2">
    <source>
        <dbReference type="ARBA" id="ARBA00022490"/>
    </source>
</evidence>
<evidence type="ECO:0000256" key="3">
    <source>
        <dbReference type="ARBA" id="ARBA00022722"/>
    </source>
</evidence>
<evidence type="ECO:0000256" key="7">
    <source>
        <dbReference type="SAM" id="MobiDB-lite"/>
    </source>
</evidence>
<comment type="cofactor">
    <cofactor evidence="6">
        <name>Mg(2+)</name>
        <dbReference type="ChEBI" id="CHEBI:18420"/>
    </cofactor>
</comment>
<reference evidence="9" key="1">
    <citation type="submission" date="2016-06" db="EMBL/GenBank/DDBJ databases">
        <authorList>
            <person name="Varghese N."/>
            <person name="Submissions Spin"/>
        </authorList>
    </citation>
    <scope>NUCLEOTIDE SEQUENCE [LARGE SCALE GENOMIC DNA]</scope>
    <source>
        <strain evidence="9">DSM 45160</strain>
    </source>
</reference>
<dbReference type="GO" id="GO:0003727">
    <property type="term" value="F:single-stranded RNA binding"/>
    <property type="evidence" value="ECO:0007669"/>
    <property type="project" value="TreeGrafter"/>
</dbReference>
<accession>A0A1C4UB51</accession>
<dbReference type="GO" id="GO:0005737">
    <property type="term" value="C:cytoplasm"/>
    <property type="evidence" value="ECO:0007669"/>
    <property type="project" value="UniProtKB-SubCell"/>
</dbReference>
<organism evidence="8 9">
    <name type="scientific">Micromonospora chokoriensis</name>
    <dbReference type="NCBI Taxonomy" id="356851"/>
    <lineage>
        <taxon>Bacteria</taxon>
        <taxon>Bacillati</taxon>
        <taxon>Actinomycetota</taxon>
        <taxon>Actinomycetes</taxon>
        <taxon>Micromonosporales</taxon>
        <taxon>Micromonosporaceae</taxon>
        <taxon>Micromonospora</taxon>
    </lineage>
</organism>
<comment type="function">
    <text evidence="6">DNA repair enzyme involved in the repair of deaminated bases. Selectively cleaves double-stranded DNA at the second phosphodiester bond 3' to a deoxyinosine leaving behind the intact lesion on the nicked DNA.</text>
</comment>
<keyword evidence="6" id="KW-0227">DNA damage</keyword>
<feature type="site" description="Interaction with target DNA" evidence="6">
    <location>
        <position position="121"/>
    </location>
</feature>
<keyword evidence="4 6" id="KW-0255">Endonuclease</keyword>
<keyword evidence="6" id="KW-0234">DNA repair</keyword>
<dbReference type="PANTHER" id="PTHR28511:SF1">
    <property type="entry name" value="ENDONUCLEASE V"/>
    <property type="match status" value="1"/>
</dbReference>
<comment type="similarity">
    <text evidence="6">Belongs to the endonuclease V family.</text>
</comment>
<dbReference type="HAMAP" id="MF_00801">
    <property type="entry name" value="Endonuclease_5"/>
    <property type="match status" value="1"/>
</dbReference>
<evidence type="ECO:0000256" key="5">
    <source>
        <dbReference type="ARBA" id="ARBA00022801"/>
    </source>
</evidence>
<keyword evidence="2 6" id="KW-0963">Cytoplasm</keyword>
<keyword evidence="5 6" id="KW-0378">Hydrolase</keyword>
<protein>
    <recommendedName>
        <fullName evidence="6">Endonuclease V</fullName>
        <ecNumber evidence="6">3.1.21.7</ecNumber>
    </recommendedName>
    <alternativeName>
        <fullName evidence="6">Deoxyinosine 3'endonuclease</fullName>
    </alternativeName>
    <alternativeName>
        <fullName evidence="6">Deoxyribonuclease V</fullName>
        <shortName evidence="6">DNase V</shortName>
    </alternativeName>
</protein>
<dbReference type="PANTHER" id="PTHR28511">
    <property type="entry name" value="ENDONUCLEASE V"/>
    <property type="match status" value="1"/>
</dbReference>
<evidence type="ECO:0000256" key="1">
    <source>
        <dbReference type="ARBA" id="ARBA00004496"/>
    </source>
</evidence>
<evidence type="ECO:0000313" key="9">
    <source>
        <dbReference type="Proteomes" id="UP000198224"/>
    </source>
</evidence>
<comment type="subcellular location">
    <subcellularLocation>
        <location evidence="1 6">Cytoplasm</location>
    </subcellularLocation>
</comment>
<feature type="binding site" evidence="6">
    <location>
        <position position="151"/>
    </location>
    <ligand>
        <name>Mg(2+)</name>
        <dbReference type="ChEBI" id="CHEBI:18420"/>
    </ligand>
</feature>
<keyword evidence="3 6" id="KW-0540">Nuclease</keyword>
<dbReference type="GO" id="GO:0016891">
    <property type="term" value="F:RNA endonuclease activity producing 5'-phosphomonoesters, hydrolytic mechanism"/>
    <property type="evidence" value="ECO:0007669"/>
    <property type="project" value="TreeGrafter"/>
</dbReference>
<evidence type="ECO:0000256" key="4">
    <source>
        <dbReference type="ARBA" id="ARBA00022759"/>
    </source>
</evidence>
<keyword evidence="9" id="KW-1185">Reference proteome</keyword>
<dbReference type="Proteomes" id="UP000198224">
    <property type="component" value="Chromosome I"/>
</dbReference>
<dbReference type="GO" id="GO:0043737">
    <property type="term" value="F:deoxyribonuclease V activity"/>
    <property type="evidence" value="ECO:0007669"/>
    <property type="project" value="UniProtKB-UniRule"/>
</dbReference>
<sequence>MIDSGFGKAGHPALWDSPVSAKSSGSRPAAGEGPDDSARPALDAQPAGPGIVAEAVAVQEELRPLVDLVGPGPSAPATVAGLDVAYSPGGDLLAAAVTVLDARTLEVVDSAVSVGRPAFDYVPGLFAFRELPALLAALDRLTVVPDLLVCDGHGLAHPRRFGLACHLGVVTGLAAIGVGKTPLVGTWDPPADQRGAWSSLRDGGDVVGRVLRTQDGVKPVFVSVGHRMSLENATAQVLALTPRYRLPATTRTADRLSRDALAEAQAQAQQAD</sequence>
<feature type="binding site" evidence="6">
    <location>
        <position position="83"/>
    </location>
    <ligand>
        <name>Mg(2+)</name>
        <dbReference type="ChEBI" id="CHEBI:18420"/>
    </ligand>
</feature>
<gene>
    <name evidence="6" type="primary">nfi</name>
    <name evidence="8" type="ORF">GA0070612_0258</name>
</gene>
<comment type="catalytic activity">
    <reaction evidence="6">
        <text>Endonucleolytic cleavage at apurinic or apyrimidinic sites to products with a 5'-phosphate.</text>
        <dbReference type="EC" id="3.1.21.7"/>
    </reaction>
</comment>
<dbReference type="EC" id="3.1.21.7" evidence="6"/>
<keyword evidence="6" id="KW-0460">Magnesium</keyword>
<dbReference type="GO" id="GO:0000287">
    <property type="term" value="F:magnesium ion binding"/>
    <property type="evidence" value="ECO:0007669"/>
    <property type="project" value="UniProtKB-UniRule"/>
</dbReference>
<keyword evidence="6" id="KW-0479">Metal-binding</keyword>
<dbReference type="Gene3D" id="3.30.2170.10">
    <property type="entry name" value="archaeoglobus fulgidus dsm 4304 superfamily"/>
    <property type="match status" value="1"/>
</dbReference>
<dbReference type="Pfam" id="PF04493">
    <property type="entry name" value="Endonuclease_5"/>
    <property type="match status" value="1"/>
</dbReference>
<evidence type="ECO:0000256" key="6">
    <source>
        <dbReference type="HAMAP-Rule" id="MF_00801"/>
    </source>
</evidence>
<dbReference type="CDD" id="cd06559">
    <property type="entry name" value="Endonuclease_V"/>
    <property type="match status" value="1"/>
</dbReference>
<dbReference type="GO" id="GO:0006281">
    <property type="term" value="P:DNA repair"/>
    <property type="evidence" value="ECO:0007669"/>
    <property type="project" value="UniProtKB-UniRule"/>
</dbReference>
<evidence type="ECO:0000313" key="8">
    <source>
        <dbReference type="EMBL" id="SCE68928.1"/>
    </source>
</evidence>
<dbReference type="AlphaFoldDB" id="A0A1C4UB51"/>
<proteinExistence type="inferred from homology"/>
<name>A0A1C4UB51_9ACTN</name>
<dbReference type="EMBL" id="LT607409">
    <property type="protein sequence ID" value="SCE68928.1"/>
    <property type="molecule type" value="Genomic_DNA"/>
</dbReference>
<dbReference type="InterPro" id="IPR007581">
    <property type="entry name" value="Endonuclease-V"/>
</dbReference>
<feature type="region of interest" description="Disordered" evidence="7">
    <location>
        <begin position="1"/>
        <end position="45"/>
    </location>
</feature>